<dbReference type="InterPro" id="IPR036873">
    <property type="entry name" value="Rhodanese-like_dom_sf"/>
</dbReference>
<dbReference type="CDD" id="cd01449">
    <property type="entry name" value="TST_Repeat_2"/>
    <property type="match status" value="1"/>
</dbReference>
<evidence type="ECO:0000259" key="3">
    <source>
        <dbReference type="PROSITE" id="PS50206"/>
    </source>
</evidence>
<dbReference type="InterPro" id="IPR045078">
    <property type="entry name" value="TST/MPST-like"/>
</dbReference>
<evidence type="ECO:0000313" key="5">
    <source>
        <dbReference type="Proteomes" id="UP000663942"/>
    </source>
</evidence>
<dbReference type="SUPFAM" id="SSF52821">
    <property type="entry name" value="Rhodanese/Cell cycle control phosphatase"/>
    <property type="match status" value="2"/>
</dbReference>
<dbReference type="PANTHER" id="PTHR11364:SF27">
    <property type="entry name" value="SULFURTRANSFERASE"/>
    <property type="match status" value="1"/>
</dbReference>
<sequence length="283" mass="30472">MTQTAPTASPLISTEALAAMQRSGADFRIIDASWWLDGRDAHADFDRERLPGAVFFDLDALSDRNSPYPHMLPTPQAFAEAMGALGVRDTDDIIVYDAQGLFSAARVRWMLRIMGARHVQILDGGLPKWRAEGRPLEHGPVDPKQAAIFQPTFQGDRVVDLKQVRQALAGSAQVVDARGAPRFRGEAPEPRAGVRSGHMPGALNLPFGKVLNADGTLKRGVALEAAFLEAGVDLDRPVITSCGSGVTAAILSLGLEVLGRPSQLYDGSWAEWGARQDTPVEVN</sequence>
<dbReference type="PROSITE" id="PS50206">
    <property type="entry name" value="RHODANESE_3"/>
    <property type="match status" value="2"/>
</dbReference>
<dbReference type="CDD" id="cd01448">
    <property type="entry name" value="TST_Repeat_1"/>
    <property type="match status" value="1"/>
</dbReference>
<reference evidence="4 5" key="1">
    <citation type="submission" date="2020-09" db="EMBL/GenBank/DDBJ databases">
        <title>Brevundimonas sp. LVF1 isolated from an oligotrophic pond in Goettingen, Germany.</title>
        <authorList>
            <person name="Friedrich I."/>
            <person name="Klassen A."/>
            <person name="Neubauer H."/>
            <person name="Schneider D."/>
            <person name="Hertel R."/>
            <person name="Daniel R."/>
        </authorList>
    </citation>
    <scope>NUCLEOTIDE SEQUENCE [LARGE SCALE GENOMIC DNA]</scope>
    <source>
        <strain evidence="4 5">LVF1</strain>
    </source>
</reference>
<evidence type="ECO:0000256" key="2">
    <source>
        <dbReference type="ARBA" id="ARBA00022737"/>
    </source>
</evidence>
<dbReference type="Pfam" id="PF00581">
    <property type="entry name" value="Rhodanese"/>
    <property type="match status" value="2"/>
</dbReference>
<feature type="domain" description="Rhodanese" evidence="3">
    <location>
        <begin position="23"/>
        <end position="138"/>
    </location>
</feature>
<proteinExistence type="predicted"/>
<dbReference type="Proteomes" id="UP000663942">
    <property type="component" value="Chromosome"/>
</dbReference>
<keyword evidence="1 4" id="KW-0808">Transferase</keyword>
<organism evidence="4 5">
    <name type="scientific">Brevundimonas pondensis</name>
    <dbReference type="NCBI Taxonomy" id="2774189"/>
    <lineage>
        <taxon>Bacteria</taxon>
        <taxon>Pseudomonadati</taxon>
        <taxon>Pseudomonadota</taxon>
        <taxon>Alphaproteobacteria</taxon>
        <taxon>Caulobacterales</taxon>
        <taxon>Caulobacteraceae</taxon>
        <taxon>Brevundimonas</taxon>
    </lineage>
</organism>
<dbReference type="EMBL" id="CP062006">
    <property type="protein sequence ID" value="QTC89264.1"/>
    <property type="molecule type" value="Genomic_DNA"/>
</dbReference>
<gene>
    <name evidence="4" type="primary">sseA</name>
    <name evidence="4" type="ORF">IFE19_08060</name>
</gene>
<name>A0ABX7SPJ4_9CAUL</name>
<feature type="domain" description="Rhodanese" evidence="3">
    <location>
        <begin position="168"/>
        <end position="281"/>
    </location>
</feature>
<dbReference type="Gene3D" id="3.40.250.10">
    <property type="entry name" value="Rhodanese-like domain"/>
    <property type="match status" value="2"/>
</dbReference>
<accession>A0ABX7SPJ4</accession>
<dbReference type="InterPro" id="IPR001763">
    <property type="entry name" value="Rhodanese-like_dom"/>
</dbReference>
<evidence type="ECO:0000313" key="4">
    <source>
        <dbReference type="EMBL" id="QTC89264.1"/>
    </source>
</evidence>
<dbReference type="PANTHER" id="PTHR11364">
    <property type="entry name" value="THIOSULFATE SULFERTANSFERASE"/>
    <property type="match status" value="1"/>
</dbReference>
<protein>
    <submittedName>
        <fullName evidence="4">3-mercaptopyruvate sulfurtransferase</fullName>
        <ecNumber evidence="4">2.8.1.2</ecNumber>
    </submittedName>
</protein>
<keyword evidence="2" id="KW-0677">Repeat</keyword>
<dbReference type="GO" id="GO:0016784">
    <property type="term" value="F:3-mercaptopyruvate sulfurtransferase activity"/>
    <property type="evidence" value="ECO:0007669"/>
    <property type="project" value="UniProtKB-EC"/>
</dbReference>
<dbReference type="NCBIfam" id="NF008557">
    <property type="entry name" value="PRK11493.1"/>
    <property type="match status" value="1"/>
</dbReference>
<dbReference type="EC" id="2.8.1.2" evidence="4"/>
<evidence type="ECO:0000256" key="1">
    <source>
        <dbReference type="ARBA" id="ARBA00022679"/>
    </source>
</evidence>
<dbReference type="SMART" id="SM00450">
    <property type="entry name" value="RHOD"/>
    <property type="match status" value="2"/>
</dbReference>
<keyword evidence="5" id="KW-1185">Reference proteome</keyword>
<dbReference type="RefSeq" id="WP_207827086.1">
    <property type="nucleotide sequence ID" value="NZ_CP062006.1"/>
</dbReference>